<keyword evidence="2" id="KW-1133">Transmembrane helix</keyword>
<feature type="transmembrane region" description="Helical" evidence="2">
    <location>
        <begin position="441"/>
        <end position="460"/>
    </location>
</feature>
<dbReference type="STRING" id="37927.SA2016_3774"/>
<keyword evidence="2" id="KW-0812">Transmembrane</keyword>
<feature type="region of interest" description="Disordered" evidence="1">
    <location>
        <begin position="702"/>
        <end position="791"/>
    </location>
</feature>
<protein>
    <submittedName>
        <fullName evidence="3">Tat (Twin-arginine translocation) pathway signal sequence domain protein</fullName>
    </submittedName>
</protein>
<dbReference type="KEGG" id="satk:SA2016_3774"/>
<dbReference type="PATRIC" id="fig|37927.3.peg.3869"/>
<feature type="transmembrane region" description="Helical" evidence="2">
    <location>
        <begin position="400"/>
        <end position="420"/>
    </location>
</feature>
<keyword evidence="2" id="KW-0472">Membrane</keyword>
<feature type="transmembrane region" description="Helical" evidence="2">
    <location>
        <begin position="346"/>
        <end position="368"/>
    </location>
</feature>
<evidence type="ECO:0000256" key="1">
    <source>
        <dbReference type="SAM" id="MobiDB-lite"/>
    </source>
</evidence>
<keyword evidence="4" id="KW-1185">Reference proteome</keyword>
<evidence type="ECO:0000313" key="4">
    <source>
        <dbReference type="Proteomes" id="UP000070134"/>
    </source>
</evidence>
<evidence type="ECO:0000313" key="3">
    <source>
        <dbReference type="EMBL" id="AMM34431.1"/>
    </source>
</evidence>
<evidence type="ECO:0000256" key="2">
    <source>
        <dbReference type="SAM" id="Phobius"/>
    </source>
</evidence>
<gene>
    <name evidence="3" type="ORF">SA2016_3774</name>
</gene>
<reference evidence="3 4" key="1">
    <citation type="submission" date="2016-02" db="EMBL/GenBank/DDBJ databases">
        <title>Complete genome of Sinomonas atrocyanea KCTC 3377.</title>
        <authorList>
            <person name="Kim K.M."/>
        </authorList>
    </citation>
    <scope>NUCLEOTIDE SEQUENCE [LARGE SCALE GENOMIC DNA]</scope>
    <source>
        <strain evidence="3 4">KCTC 3377</strain>
    </source>
</reference>
<proteinExistence type="predicted"/>
<feature type="transmembrane region" description="Helical" evidence="2">
    <location>
        <begin position="189"/>
        <end position="207"/>
    </location>
</feature>
<feature type="transmembrane region" description="Helical" evidence="2">
    <location>
        <begin position="214"/>
        <end position="234"/>
    </location>
</feature>
<organism evidence="3 4">
    <name type="scientific">Sinomonas atrocyanea</name>
    <dbReference type="NCBI Taxonomy" id="37927"/>
    <lineage>
        <taxon>Bacteria</taxon>
        <taxon>Bacillati</taxon>
        <taxon>Actinomycetota</taxon>
        <taxon>Actinomycetes</taxon>
        <taxon>Micrococcales</taxon>
        <taxon>Micrococcaceae</taxon>
        <taxon>Sinomonas</taxon>
    </lineage>
</organism>
<feature type="compositionally biased region" description="Low complexity" evidence="1">
    <location>
        <begin position="710"/>
        <end position="728"/>
    </location>
</feature>
<sequence length="791" mass="82945">MTVPPGRAPAAPASSVPGIGGPVPARADGVELIGELKGSGYRDAPALVRRADGQTLQLTPLLYSVLSAVDGRSSVSEIADRVSRGSGRRVTAENVRTLMDSKLLPLGLIARADGSQPEVRRSNPLLSLRFRYTVTDKQKTRRLTGPFAALFRPWIVVPLVAAFLFVSWWVLAEKGLASATYQAFDSPGLLLLVVAVTVFSAGFHEFGHAAGARYGGATPGAMGAGLYLFWPAFYTDVTDSYRLGRAGRVRTDLGGLYFNAMVTVLIAGIWWATQYDALLLVVLTQILQMIRQLTPLVRFDGYHVLADVTGVPDLYHRIRPTLLGLLPWRWGHPETKALKPWARAVVTLWVLIVVPVLLGSLALMVITLPRVLATAWASTVRREGALAAAVDTGDLLGAGAQAVMILAAALPVLGMGLILFRMVTRGARSVWQKTRGRPGRRASAVIAGVALVAVLATLWWPNGSTYRPIRPYERGTVADVLAARAPVTDRLVQGQEGRVAAIWPQGVAKPTADKPQLAMVLVPRTGQAPAPGNASGPAPAPAPAWVFPFSKPSPPGDGGNQALAVNTKDGSVVYDVAFAMVWVQDGSALNVNEADAFASCRDCAAVAVAFQVVLLVGQVHAVVPQNLAVAANYNCTQCLAYAVANQLVLTLDQPLSPAGLAQLSTLWNDINAFQATIQDQPLTQIQARLNQYAGQIRQIIQQDPSTTHQAPSSAPATTEPAGPSGAPTVNAPTPGASVPDTVTTPSAPGAGAPAAPASEAPAQTAAPGSTDAPPSPAPAETAMPLPTASPS</sequence>
<dbReference type="EMBL" id="CP014518">
    <property type="protein sequence ID" value="AMM34431.1"/>
    <property type="molecule type" value="Genomic_DNA"/>
</dbReference>
<feature type="region of interest" description="Disordered" evidence="1">
    <location>
        <begin position="1"/>
        <end position="22"/>
    </location>
</feature>
<accession>A0A127A674</accession>
<dbReference type="Proteomes" id="UP000070134">
    <property type="component" value="Chromosome"/>
</dbReference>
<feature type="transmembrane region" description="Helical" evidence="2">
    <location>
        <begin position="254"/>
        <end position="283"/>
    </location>
</feature>
<feature type="transmembrane region" description="Helical" evidence="2">
    <location>
        <begin position="147"/>
        <end position="169"/>
    </location>
</feature>
<feature type="compositionally biased region" description="Low complexity" evidence="1">
    <location>
        <begin position="743"/>
        <end position="768"/>
    </location>
</feature>
<name>A0A127A674_9MICC</name>
<dbReference type="AlphaFoldDB" id="A0A127A674"/>